<dbReference type="GO" id="GO:0016020">
    <property type="term" value="C:membrane"/>
    <property type="evidence" value="ECO:0007669"/>
    <property type="project" value="InterPro"/>
</dbReference>
<sequence length="197" mass="21620">MLFDFLHLLLSLPVSLLGGALLLRVYAQRIKLHPHNPLSQFLFKLTDWLVKPLRRLIPGVGGVDWASLCGAWALAVCLLAVLALLRSILAGSGLALFPSPLNLALLGLLKIAQWGISTALLFVFVAALMSWFQLQSPLAYVIRELVAPLLRPIQRRLPTNGMGLDMSPMVLVFILLIVQHGCMLGELYLTPIGTIVR</sequence>
<dbReference type="Proteomes" id="UP000252357">
    <property type="component" value="Unassembled WGS sequence"/>
</dbReference>
<dbReference type="Pfam" id="PF02325">
    <property type="entry name" value="CCB3_YggT"/>
    <property type="match status" value="2"/>
</dbReference>
<protein>
    <submittedName>
        <fullName evidence="2">YggT family protein</fullName>
    </submittedName>
</protein>
<dbReference type="EMBL" id="QPGB01000003">
    <property type="protein sequence ID" value="RCS57621.1"/>
    <property type="molecule type" value="Genomic_DNA"/>
</dbReference>
<evidence type="ECO:0000256" key="1">
    <source>
        <dbReference type="SAM" id="Phobius"/>
    </source>
</evidence>
<dbReference type="InterPro" id="IPR003425">
    <property type="entry name" value="CCB3/YggT"/>
</dbReference>
<proteinExistence type="predicted"/>
<evidence type="ECO:0000313" key="2">
    <source>
        <dbReference type="EMBL" id="RCS57621.1"/>
    </source>
</evidence>
<feature type="transmembrane region" description="Helical" evidence="1">
    <location>
        <begin position="101"/>
        <end position="132"/>
    </location>
</feature>
<dbReference type="AlphaFoldDB" id="A0A368L2E5"/>
<evidence type="ECO:0000313" key="3">
    <source>
        <dbReference type="Proteomes" id="UP000252357"/>
    </source>
</evidence>
<accession>A0A368L2E5</accession>
<reference evidence="2 3" key="1">
    <citation type="journal article" date="2018" name="Int. J. Syst. Evol. Microbiol.">
        <title>Parvibium lacunae gen. nov., sp. nov., a new member of the family Alcaligenaceae isolated from a freshwater pond.</title>
        <authorList>
            <person name="Chen W.M."/>
            <person name="Xie P.B."/>
            <person name="Hsu M.Y."/>
            <person name="Sheu S.Y."/>
        </authorList>
    </citation>
    <scope>NUCLEOTIDE SEQUENCE [LARGE SCALE GENOMIC DNA]</scope>
    <source>
        <strain evidence="2 3">KMB9</strain>
    </source>
</reference>
<gene>
    <name evidence="2" type="ORF">DU000_09045</name>
</gene>
<organism evidence="2 3">
    <name type="scientific">Parvibium lacunae</name>
    <dbReference type="NCBI Taxonomy" id="1888893"/>
    <lineage>
        <taxon>Bacteria</taxon>
        <taxon>Pseudomonadati</taxon>
        <taxon>Pseudomonadota</taxon>
        <taxon>Betaproteobacteria</taxon>
        <taxon>Burkholderiales</taxon>
        <taxon>Alcaligenaceae</taxon>
        <taxon>Parvibium</taxon>
    </lineage>
</organism>
<name>A0A368L2E5_9BURK</name>
<feature type="transmembrane region" description="Helical" evidence="1">
    <location>
        <begin position="169"/>
        <end position="189"/>
    </location>
</feature>
<keyword evidence="1" id="KW-1133">Transmembrane helix</keyword>
<keyword evidence="3" id="KW-1185">Reference proteome</keyword>
<keyword evidence="1" id="KW-0472">Membrane</keyword>
<dbReference type="OrthoDB" id="9806665at2"/>
<feature type="transmembrane region" description="Helical" evidence="1">
    <location>
        <begin position="65"/>
        <end position="89"/>
    </location>
</feature>
<comment type="caution">
    <text evidence="2">The sequence shown here is derived from an EMBL/GenBank/DDBJ whole genome shotgun (WGS) entry which is preliminary data.</text>
</comment>
<keyword evidence="1" id="KW-0812">Transmembrane</keyword>